<name>C6BT45_MARSD</name>
<organism evidence="1 2">
    <name type="scientific">Maridesulfovibrio salexigens (strain ATCC 14822 / DSM 2638 / NCIMB 8403 / VKM B-1763)</name>
    <name type="common">Desulfovibrio salexigens</name>
    <dbReference type="NCBI Taxonomy" id="526222"/>
    <lineage>
        <taxon>Bacteria</taxon>
        <taxon>Pseudomonadati</taxon>
        <taxon>Thermodesulfobacteriota</taxon>
        <taxon>Desulfovibrionia</taxon>
        <taxon>Desulfovibrionales</taxon>
        <taxon>Desulfovibrionaceae</taxon>
        <taxon>Maridesulfovibrio</taxon>
    </lineage>
</organism>
<gene>
    <name evidence="1" type="ordered locus">Desal_1687</name>
</gene>
<dbReference type="OrthoDB" id="5453986at2"/>
<evidence type="ECO:0000313" key="1">
    <source>
        <dbReference type="EMBL" id="ACS79749.1"/>
    </source>
</evidence>
<accession>C6BT45</accession>
<dbReference type="KEGG" id="dsa:Desal_1687"/>
<reference evidence="1 2" key="1">
    <citation type="submission" date="2009-06" db="EMBL/GenBank/DDBJ databases">
        <title>Complete sequence of Desulfovibrio salexigens DSM 2638.</title>
        <authorList>
            <consortium name="US DOE Joint Genome Institute"/>
            <person name="Lucas S."/>
            <person name="Copeland A."/>
            <person name="Lapidus A."/>
            <person name="Glavina del Rio T."/>
            <person name="Tice H."/>
            <person name="Bruce D."/>
            <person name="Goodwin L."/>
            <person name="Pitluck S."/>
            <person name="Munk A.C."/>
            <person name="Brettin T."/>
            <person name="Detter J.C."/>
            <person name="Han C."/>
            <person name="Tapia R."/>
            <person name="Larimer F."/>
            <person name="Land M."/>
            <person name="Hauser L."/>
            <person name="Kyrpides N."/>
            <person name="Anderson I."/>
            <person name="Wall J.D."/>
            <person name="Arkin A.P."/>
            <person name="Dehal P."/>
            <person name="Chivian D."/>
            <person name="Giles B."/>
            <person name="Hazen T.C."/>
        </authorList>
    </citation>
    <scope>NUCLEOTIDE SEQUENCE [LARGE SCALE GENOMIC DNA]</scope>
    <source>
        <strain evidence="2">ATCC 14822 / DSM 2638 / NCIMB 8403 / VKM B-1763</strain>
    </source>
</reference>
<evidence type="ECO:0000313" key="2">
    <source>
        <dbReference type="Proteomes" id="UP000002601"/>
    </source>
</evidence>
<dbReference type="eggNOG" id="ENOG503188D">
    <property type="taxonomic scope" value="Bacteria"/>
</dbReference>
<dbReference type="RefSeq" id="WP_015851565.1">
    <property type="nucleotide sequence ID" value="NC_012881.1"/>
</dbReference>
<dbReference type="Proteomes" id="UP000002601">
    <property type="component" value="Chromosome"/>
</dbReference>
<dbReference type="HOGENOM" id="CLU_1783721_0_0_7"/>
<protein>
    <submittedName>
        <fullName evidence="1">Uncharacterized protein</fullName>
    </submittedName>
</protein>
<proteinExistence type="predicted"/>
<dbReference type="STRING" id="526222.Desal_1687"/>
<keyword evidence="2" id="KW-1185">Reference proteome</keyword>
<dbReference type="AlphaFoldDB" id="C6BT45"/>
<sequence length="145" mass="16037">MKMKNTEIETLLPVRFPREACRTCPACSAWMAANGTRKTGRPSCPVCHGDGRVPYMFLPPEQVSGRALMKVDQGRIPFLKPLFGECKEPGQHRAMKMGKQVRCPGCDDLCVMPEGINAGDLISTDLTSKESVHECNGTRIRTSRL</sequence>
<dbReference type="EMBL" id="CP001649">
    <property type="protein sequence ID" value="ACS79749.1"/>
    <property type="molecule type" value="Genomic_DNA"/>
</dbReference>